<feature type="compositionally biased region" description="Basic residues" evidence="1">
    <location>
        <begin position="49"/>
        <end position="70"/>
    </location>
</feature>
<evidence type="ECO:0000313" key="2">
    <source>
        <dbReference type="EMBL" id="KAF2878845.1"/>
    </source>
</evidence>
<dbReference type="AlphaFoldDB" id="A0A8K0C859"/>
<sequence>MELKLPERQSAGFTFSVVAPSDANTTMAAPSDFPDKKRAGLSRPISPHISRHNRPQTAYRNRRCKGRHHASIPTRSTENTTAYLVTLLRFQSHLGLDYFMSHLLHRHHGSLQRRLQEQNLGGRVAAGRRFHS</sequence>
<dbReference type="Proteomes" id="UP000801492">
    <property type="component" value="Unassembled WGS sequence"/>
</dbReference>
<gene>
    <name evidence="2" type="ORF">ILUMI_27333</name>
</gene>
<evidence type="ECO:0000256" key="1">
    <source>
        <dbReference type="SAM" id="MobiDB-lite"/>
    </source>
</evidence>
<reference evidence="2" key="1">
    <citation type="submission" date="2019-08" db="EMBL/GenBank/DDBJ databases">
        <title>The genome of the North American firefly Photinus pyralis.</title>
        <authorList>
            <consortium name="Photinus pyralis genome working group"/>
            <person name="Fallon T.R."/>
            <person name="Sander Lower S.E."/>
            <person name="Weng J.-K."/>
        </authorList>
    </citation>
    <scope>NUCLEOTIDE SEQUENCE</scope>
    <source>
        <strain evidence="2">TRF0915ILg1</strain>
        <tissue evidence="2">Whole body</tissue>
    </source>
</reference>
<protein>
    <submittedName>
        <fullName evidence="2">Uncharacterized protein</fullName>
    </submittedName>
</protein>
<comment type="caution">
    <text evidence="2">The sequence shown here is derived from an EMBL/GenBank/DDBJ whole genome shotgun (WGS) entry which is preliminary data.</text>
</comment>
<feature type="region of interest" description="Disordered" evidence="1">
    <location>
        <begin position="24"/>
        <end position="75"/>
    </location>
</feature>
<keyword evidence="3" id="KW-1185">Reference proteome</keyword>
<accession>A0A8K0C859</accession>
<name>A0A8K0C859_IGNLU</name>
<organism evidence="2 3">
    <name type="scientific">Ignelater luminosus</name>
    <name type="common">Cucubano</name>
    <name type="synonym">Pyrophorus luminosus</name>
    <dbReference type="NCBI Taxonomy" id="2038154"/>
    <lineage>
        <taxon>Eukaryota</taxon>
        <taxon>Metazoa</taxon>
        <taxon>Ecdysozoa</taxon>
        <taxon>Arthropoda</taxon>
        <taxon>Hexapoda</taxon>
        <taxon>Insecta</taxon>
        <taxon>Pterygota</taxon>
        <taxon>Neoptera</taxon>
        <taxon>Endopterygota</taxon>
        <taxon>Coleoptera</taxon>
        <taxon>Polyphaga</taxon>
        <taxon>Elateriformia</taxon>
        <taxon>Elateroidea</taxon>
        <taxon>Elateridae</taxon>
        <taxon>Agrypninae</taxon>
        <taxon>Pyrophorini</taxon>
        <taxon>Ignelater</taxon>
    </lineage>
</organism>
<proteinExistence type="predicted"/>
<evidence type="ECO:0000313" key="3">
    <source>
        <dbReference type="Proteomes" id="UP000801492"/>
    </source>
</evidence>
<dbReference type="EMBL" id="VTPC01091272">
    <property type="protein sequence ID" value="KAF2878845.1"/>
    <property type="molecule type" value="Genomic_DNA"/>
</dbReference>